<reference evidence="1" key="1">
    <citation type="submission" date="2021-01" db="EMBL/GenBank/DDBJ databases">
        <title>Paracoccus amoyensis sp. nov., isolated from the surface seawater along the coast of Xiamen Island, China.</title>
        <authorList>
            <person name="Lyu L."/>
        </authorList>
    </citation>
    <scope>NUCLEOTIDE SEQUENCE</scope>
    <source>
        <strain evidence="1">MJ17</strain>
    </source>
</reference>
<organism evidence="1 2">
    <name type="scientific">Paracoccus caeni</name>
    <dbReference type="NCBI Taxonomy" id="657651"/>
    <lineage>
        <taxon>Bacteria</taxon>
        <taxon>Pseudomonadati</taxon>
        <taxon>Pseudomonadota</taxon>
        <taxon>Alphaproteobacteria</taxon>
        <taxon>Rhodobacterales</taxon>
        <taxon>Paracoccaceae</taxon>
        <taxon>Paracoccus</taxon>
    </lineage>
</organism>
<evidence type="ECO:0000313" key="1">
    <source>
        <dbReference type="EMBL" id="MBK4217065.1"/>
    </source>
</evidence>
<name>A0A934W0L4_9RHOB</name>
<keyword evidence="2" id="KW-1185">Reference proteome</keyword>
<evidence type="ECO:0000313" key="2">
    <source>
        <dbReference type="Proteomes" id="UP000640485"/>
    </source>
</evidence>
<dbReference type="Proteomes" id="UP000640485">
    <property type="component" value="Unassembled WGS sequence"/>
</dbReference>
<dbReference type="EMBL" id="JAEPRQ010000005">
    <property type="protein sequence ID" value="MBK4217065.1"/>
    <property type="molecule type" value="Genomic_DNA"/>
</dbReference>
<sequence length="116" mass="12747">MIGVIVWSSEDREKAVIWCEDHASLAYLQGRSSLTDPQTWPGPGDLVELESEIVGALRYARHVAMVSENGRPDLGEMLKAQPVASRESHLRLVASSDVEPTDRIARAPAWRVGAAR</sequence>
<proteinExistence type="predicted"/>
<protein>
    <submittedName>
        <fullName evidence="1">Uncharacterized protein</fullName>
    </submittedName>
</protein>
<accession>A0A934W0L4</accession>
<gene>
    <name evidence="1" type="ORF">JJJ17_14120</name>
</gene>
<dbReference type="AlphaFoldDB" id="A0A934W0L4"/>
<dbReference type="RefSeq" id="WP_200687511.1">
    <property type="nucleotide sequence ID" value="NZ_JAEPRQ010000005.1"/>
</dbReference>
<comment type="caution">
    <text evidence="1">The sequence shown here is derived from an EMBL/GenBank/DDBJ whole genome shotgun (WGS) entry which is preliminary data.</text>
</comment>